<organism evidence="2 3">
    <name type="scientific">Setaria italica</name>
    <name type="common">Foxtail millet</name>
    <name type="synonym">Panicum italicum</name>
    <dbReference type="NCBI Taxonomy" id="4555"/>
    <lineage>
        <taxon>Eukaryota</taxon>
        <taxon>Viridiplantae</taxon>
        <taxon>Streptophyta</taxon>
        <taxon>Embryophyta</taxon>
        <taxon>Tracheophyta</taxon>
        <taxon>Spermatophyta</taxon>
        <taxon>Magnoliopsida</taxon>
        <taxon>Liliopsida</taxon>
        <taxon>Poales</taxon>
        <taxon>Poaceae</taxon>
        <taxon>PACMAD clade</taxon>
        <taxon>Panicoideae</taxon>
        <taxon>Panicodae</taxon>
        <taxon>Paniceae</taxon>
        <taxon>Cenchrinae</taxon>
        <taxon>Setaria</taxon>
    </lineage>
</organism>
<name>K4AHK7_SETIT</name>
<feature type="transmembrane region" description="Helical" evidence="1">
    <location>
        <begin position="26"/>
        <end position="50"/>
    </location>
</feature>
<dbReference type="AlphaFoldDB" id="K4AHK7"/>
<dbReference type="Proteomes" id="UP000004995">
    <property type="component" value="Unassembled WGS sequence"/>
</dbReference>
<protein>
    <submittedName>
        <fullName evidence="2">Uncharacterized protein</fullName>
    </submittedName>
</protein>
<evidence type="ECO:0000313" key="3">
    <source>
        <dbReference type="Proteomes" id="UP000004995"/>
    </source>
</evidence>
<dbReference type="HOGENOM" id="CLU_2709542_0_0_1"/>
<accession>K4AHK7</accession>
<reference evidence="2" key="2">
    <citation type="submission" date="2018-08" db="UniProtKB">
        <authorList>
            <consortium name="EnsemblPlants"/>
        </authorList>
    </citation>
    <scope>IDENTIFICATION</scope>
    <source>
        <strain evidence="2">Yugu1</strain>
    </source>
</reference>
<dbReference type="EMBL" id="AGNK02006021">
    <property type="status" value="NOT_ANNOTATED_CDS"/>
    <property type="molecule type" value="Genomic_DNA"/>
</dbReference>
<dbReference type="Gramene" id="KQK91248">
    <property type="protein sequence ID" value="KQK91248"/>
    <property type="gene ID" value="SETIT_038364mg"/>
</dbReference>
<evidence type="ECO:0000256" key="1">
    <source>
        <dbReference type="SAM" id="Phobius"/>
    </source>
</evidence>
<keyword evidence="3" id="KW-1185">Reference proteome</keyword>
<keyword evidence="1" id="KW-0472">Membrane</keyword>
<keyword evidence="1" id="KW-0812">Transmembrane</keyword>
<dbReference type="InParanoid" id="K4AHK7"/>
<evidence type="ECO:0000313" key="2">
    <source>
        <dbReference type="EnsemblPlants" id="KQK91248"/>
    </source>
</evidence>
<proteinExistence type="predicted"/>
<dbReference type="EnsemblPlants" id="KQK91248">
    <property type="protein sequence ID" value="KQK91248"/>
    <property type="gene ID" value="SETIT_038364mg"/>
</dbReference>
<reference evidence="3" key="1">
    <citation type="journal article" date="2012" name="Nat. Biotechnol.">
        <title>Reference genome sequence of the model plant Setaria.</title>
        <authorList>
            <person name="Bennetzen J.L."/>
            <person name="Schmutz J."/>
            <person name="Wang H."/>
            <person name="Percifield R."/>
            <person name="Hawkins J."/>
            <person name="Pontaroli A.C."/>
            <person name="Estep M."/>
            <person name="Feng L."/>
            <person name="Vaughn J.N."/>
            <person name="Grimwood J."/>
            <person name="Jenkins J."/>
            <person name="Barry K."/>
            <person name="Lindquist E."/>
            <person name="Hellsten U."/>
            <person name="Deshpande S."/>
            <person name="Wang X."/>
            <person name="Wu X."/>
            <person name="Mitros T."/>
            <person name="Triplett J."/>
            <person name="Yang X."/>
            <person name="Ye C.Y."/>
            <person name="Mauro-Herrera M."/>
            <person name="Wang L."/>
            <person name="Li P."/>
            <person name="Sharma M."/>
            <person name="Sharma R."/>
            <person name="Ronald P.C."/>
            <person name="Panaud O."/>
            <person name="Kellogg E.A."/>
            <person name="Brutnell T.P."/>
            <person name="Doust A.N."/>
            <person name="Tuskan G.A."/>
            <person name="Rokhsar D."/>
            <person name="Devos K.M."/>
        </authorList>
    </citation>
    <scope>NUCLEOTIDE SEQUENCE [LARGE SCALE GENOMIC DNA]</scope>
    <source>
        <strain evidence="3">cv. Yugu1</strain>
    </source>
</reference>
<sequence length="73" mass="8571">MALTVRRFRCRTWSGIALLYSEPRMVWLRFMLIVDIWFATSVCTSGIWWIPQLRSGAAVFHSGFYHVTSTTWV</sequence>
<keyword evidence="1" id="KW-1133">Transmembrane helix</keyword>